<dbReference type="GO" id="GO:0003723">
    <property type="term" value="F:RNA binding"/>
    <property type="evidence" value="ECO:0007669"/>
    <property type="project" value="UniProtKB-UniRule"/>
</dbReference>
<dbReference type="PROSITE" id="PS50084">
    <property type="entry name" value="KH_TYPE_1"/>
    <property type="match status" value="3"/>
</dbReference>
<evidence type="ECO:0000313" key="6">
    <source>
        <dbReference type="Proteomes" id="UP001212152"/>
    </source>
</evidence>
<feature type="compositionally biased region" description="Polar residues" evidence="3">
    <location>
        <begin position="80"/>
        <end position="91"/>
    </location>
</feature>
<feature type="compositionally biased region" description="Low complexity" evidence="3">
    <location>
        <begin position="501"/>
        <end position="555"/>
    </location>
</feature>
<accession>A0AAD5TUH0</accession>
<feature type="region of interest" description="Disordered" evidence="3">
    <location>
        <begin position="449"/>
        <end position="469"/>
    </location>
</feature>
<feature type="compositionally biased region" description="Low complexity" evidence="3">
    <location>
        <begin position="449"/>
        <end position="468"/>
    </location>
</feature>
<comment type="caution">
    <text evidence="5">The sequence shown here is derived from an EMBL/GenBank/DDBJ whole genome shotgun (WGS) entry which is preliminary data.</text>
</comment>
<dbReference type="PANTHER" id="PTHR10288">
    <property type="entry name" value="KH DOMAIN CONTAINING RNA BINDING PROTEIN"/>
    <property type="match status" value="1"/>
</dbReference>
<dbReference type="EMBL" id="JADGJQ010000001">
    <property type="protein sequence ID" value="KAJ3185648.1"/>
    <property type="molecule type" value="Genomic_DNA"/>
</dbReference>
<evidence type="ECO:0000259" key="4">
    <source>
        <dbReference type="SMART" id="SM00322"/>
    </source>
</evidence>
<protein>
    <submittedName>
        <fullName evidence="5">RNA binding protein, heterogenous nuclear RNP-K like protein</fullName>
    </submittedName>
</protein>
<feature type="region of interest" description="Disordered" evidence="3">
    <location>
        <begin position="489"/>
        <end position="613"/>
    </location>
</feature>
<feature type="compositionally biased region" description="Gly residues" evidence="3">
    <location>
        <begin position="391"/>
        <end position="430"/>
    </location>
</feature>
<dbReference type="Proteomes" id="UP001212152">
    <property type="component" value="Unassembled WGS sequence"/>
</dbReference>
<dbReference type="AlphaFoldDB" id="A0AAD5TUH0"/>
<organism evidence="5 6">
    <name type="scientific">Geranomyces variabilis</name>
    <dbReference type="NCBI Taxonomy" id="109894"/>
    <lineage>
        <taxon>Eukaryota</taxon>
        <taxon>Fungi</taxon>
        <taxon>Fungi incertae sedis</taxon>
        <taxon>Chytridiomycota</taxon>
        <taxon>Chytridiomycota incertae sedis</taxon>
        <taxon>Chytridiomycetes</taxon>
        <taxon>Spizellomycetales</taxon>
        <taxon>Powellomycetaceae</taxon>
        <taxon>Geranomyces</taxon>
    </lineage>
</organism>
<feature type="compositionally biased region" description="Basic and acidic residues" evidence="3">
    <location>
        <begin position="556"/>
        <end position="566"/>
    </location>
</feature>
<gene>
    <name evidence="5" type="primary">HEK2_1</name>
    <name evidence="5" type="ORF">HDU87_000272</name>
</gene>
<feature type="domain" description="K Homology" evidence="4">
    <location>
        <begin position="123"/>
        <end position="193"/>
    </location>
</feature>
<feature type="region of interest" description="Disordered" evidence="3">
    <location>
        <begin position="239"/>
        <end position="263"/>
    </location>
</feature>
<sequence>MTDPDQVPAPAGGKPFDFNSAVEKAKAIAAKLSQGANSDIPDDPGSLVGKRPHSEVDDYKPPSSGYRREDYQPDAKRPSTDYSDNGNQYGGNSRPRYGLGHNDGPTGGGGGAGHYGPGPTSGGAVSEEMTVPAEFVGLIIGRMGENMKMIERNCNVRVQFAPASGNESERRTTITGAPQDVAEAKGMIMDQINRGPGPGPRSSAPTSMYQPPQNNSENMSIPAHQVGLVIGRRGETIHSLQDRSGARITVTPEGPGDLSSGMRTIQLTGAPASISEARALIEDLVNQPGPGRGGPMMGGGPGMMMGPAEIIKVHTERVGLVIGRGGEVVKAIQAQCEVRIKIDSQADEEGNRTVIITGPPDNVAQAKELVMERVNGRRDPGYGPQGGGFGGGGGPFVPGGYQQGGPGGPGGAPYGGGGYQQPPYGGGGGYDYQQQAPQQQLVATGYGMYDQQQQQQQQPGADGQYAAPEDQEAAWRTYYQQYYDYYGQYPADMQPGFMDNAAGAAGGASAPGVASPASGAPAGMPQEQQQPDKQPEQQQQPHDQPESQQQSQQQPHEQKEDQKYGEFEAQPPMTSEDGLQAKEPSSHKTADDQKPEAPAATNVLEESPKTEEG</sequence>
<evidence type="ECO:0000256" key="3">
    <source>
        <dbReference type="SAM" id="MobiDB-lite"/>
    </source>
</evidence>
<feature type="region of interest" description="Disordered" evidence="3">
    <location>
        <begin position="31"/>
        <end position="125"/>
    </location>
</feature>
<dbReference type="SUPFAM" id="SSF54791">
    <property type="entry name" value="Eukaryotic type KH-domain (KH-domain type I)"/>
    <property type="match status" value="3"/>
</dbReference>
<keyword evidence="1" id="KW-0677">Repeat</keyword>
<reference evidence="5" key="1">
    <citation type="submission" date="2020-05" db="EMBL/GenBank/DDBJ databases">
        <title>Phylogenomic resolution of chytrid fungi.</title>
        <authorList>
            <person name="Stajich J.E."/>
            <person name="Amses K."/>
            <person name="Simmons R."/>
            <person name="Seto K."/>
            <person name="Myers J."/>
            <person name="Bonds A."/>
            <person name="Quandt C.A."/>
            <person name="Barry K."/>
            <person name="Liu P."/>
            <person name="Grigoriev I."/>
            <person name="Longcore J.E."/>
            <person name="James T.Y."/>
        </authorList>
    </citation>
    <scope>NUCLEOTIDE SEQUENCE</scope>
    <source>
        <strain evidence="5">JEL0379</strain>
    </source>
</reference>
<feature type="region of interest" description="Disordered" evidence="3">
    <location>
        <begin position="391"/>
        <end position="433"/>
    </location>
</feature>
<keyword evidence="2" id="KW-0694">RNA-binding</keyword>
<evidence type="ECO:0000256" key="1">
    <source>
        <dbReference type="ARBA" id="ARBA00022737"/>
    </source>
</evidence>
<feature type="compositionally biased region" description="Basic and acidic residues" evidence="3">
    <location>
        <begin position="52"/>
        <end position="79"/>
    </location>
</feature>
<dbReference type="InterPro" id="IPR004087">
    <property type="entry name" value="KH_dom"/>
</dbReference>
<evidence type="ECO:0000256" key="2">
    <source>
        <dbReference type="PROSITE-ProRule" id="PRU00117"/>
    </source>
</evidence>
<feature type="compositionally biased region" description="Gly residues" evidence="3">
    <location>
        <begin position="105"/>
        <end position="121"/>
    </location>
</feature>
<dbReference type="InterPro" id="IPR036612">
    <property type="entry name" value="KH_dom_type_1_sf"/>
</dbReference>
<dbReference type="Gene3D" id="3.30.1370.10">
    <property type="entry name" value="K Homology domain, type 1"/>
    <property type="match status" value="3"/>
</dbReference>
<dbReference type="SMART" id="SM00322">
    <property type="entry name" value="KH"/>
    <property type="match status" value="3"/>
</dbReference>
<dbReference type="Pfam" id="PF00013">
    <property type="entry name" value="KH_1"/>
    <property type="match status" value="3"/>
</dbReference>
<feature type="domain" description="K Homology" evidence="4">
    <location>
        <begin position="213"/>
        <end position="286"/>
    </location>
</feature>
<feature type="region of interest" description="Disordered" evidence="3">
    <location>
        <begin position="193"/>
        <end position="217"/>
    </location>
</feature>
<feature type="domain" description="K Homology" evidence="4">
    <location>
        <begin position="305"/>
        <end position="375"/>
    </location>
</feature>
<feature type="compositionally biased region" description="Polar residues" evidence="3">
    <location>
        <begin position="203"/>
        <end position="217"/>
    </location>
</feature>
<name>A0AAD5TUH0_9FUNG</name>
<proteinExistence type="predicted"/>
<keyword evidence="6" id="KW-1185">Reference proteome</keyword>
<dbReference type="InterPro" id="IPR004088">
    <property type="entry name" value="KH_dom_type_1"/>
</dbReference>
<dbReference type="CDD" id="cd00105">
    <property type="entry name" value="KH-I"/>
    <property type="match status" value="2"/>
</dbReference>
<feature type="compositionally biased region" description="Basic and acidic residues" evidence="3">
    <location>
        <begin position="584"/>
        <end position="595"/>
    </location>
</feature>
<evidence type="ECO:0000313" key="5">
    <source>
        <dbReference type="EMBL" id="KAJ3185648.1"/>
    </source>
</evidence>